<dbReference type="EMBL" id="LT629757">
    <property type="protein sequence ID" value="SDS03201.1"/>
    <property type="molecule type" value="Genomic_DNA"/>
</dbReference>
<comment type="similarity">
    <text evidence="2">Belongs to the class-II fumarase/aspartase family.</text>
</comment>
<dbReference type="InterPro" id="IPR020557">
    <property type="entry name" value="Fumarate_lyase_CS"/>
</dbReference>
<evidence type="ECO:0000259" key="3">
    <source>
        <dbReference type="Pfam" id="PF00206"/>
    </source>
</evidence>
<dbReference type="PRINTS" id="PR00145">
    <property type="entry name" value="ARGSUCLYASE"/>
</dbReference>
<dbReference type="InterPro" id="IPR000362">
    <property type="entry name" value="Fumarate_lyase_fam"/>
</dbReference>
<dbReference type="InterPro" id="IPR008948">
    <property type="entry name" value="L-Aspartase-like"/>
</dbReference>
<evidence type="ECO:0000256" key="1">
    <source>
        <dbReference type="ARBA" id="ARBA00023239"/>
    </source>
</evidence>
<dbReference type="RefSeq" id="WP_091726737.1">
    <property type="nucleotide sequence ID" value="NZ_LT629757.1"/>
</dbReference>
<keyword evidence="4" id="KW-0413">Isomerase</keyword>
<dbReference type="PANTHER" id="PTHR43172">
    <property type="entry name" value="ADENYLOSUCCINATE LYASE"/>
    <property type="match status" value="1"/>
</dbReference>
<dbReference type="Proteomes" id="UP000198859">
    <property type="component" value="Chromosome I"/>
</dbReference>
<dbReference type="InterPro" id="IPR024083">
    <property type="entry name" value="Fumarase/histidase_N"/>
</dbReference>
<dbReference type="PROSITE" id="PS00163">
    <property type="entry name" value="FUMARATE_LYASES"/>
    <property type="match status" value="1"/>
</dbReference>
<dbReference type="Gene3D" id="1.10.275.10">
    <property type="entry name" value="Fumarase/aspartase (N-terminal domain)"/>
    <property type="match status" value="1"/>
</dbReference>
<reference evidence="5" key="1">
    <citation type="submission" date="2016-10" db="EMBL/GenBank/DDBJ databases">
        <authorList>
            <person name="Varghese N."/>
            <person name="Submissions S."/>
        </authorList>
    </citation>
    <scope>NUCLEOTIDE SEQUENCE [LARGE SCALE GENOMIC DNA]</scope>
    <source>
        <strain evidence="5">DSM 22127</strain>
    </source>
</reference>
<accession>A0A1H1NW39</accession>
<keyword evidence="1" id="KW-0456">Lyase</keyword>
<dbReference type="PANTHER" id="PTHR43172:SF2">
    <property type="entry name" value="ADENYLOSUCCINATE LYASE C-TERMINAL DOMAIN-CONTAINING PROTEIN"/>
    <property type="match status" value="1"/>
</dbReference>
<evidence type="ECO:0000313" key="4">
    <source>
        <dbReference type="EMBL" id="SDS03201.1"/>
    </source>
</evidence>
<dbReference type="STRING" id="642780.SAMN04488570_0982"/>
<dbReference type="SUPFAM" id="SSF48557">
    <property type="entry name" value="L-aspartase-like"/>
    <property type="match status" value="1"/>
</dbReference>
<keyword evidence="5" id="KW-1185">Reference proteome</keyword>
<dbReference type="Pfam" id="PF00206">
    <property type="entry name" value="Lyase_1"/>
    <property type="match status" value="1"/>
</dbReference>
<dbReference type="InterPro" id="IPR022761">
    <property type="entry name" value="Fumarate_lyase_N"/>
</dbReference>
<evidence type="ECO:0000256" key="2">
    <source>
        <dbReference type="ARBA" id="ARBA00034772"/>
    </source>
</evidence>
<proteinExistence type="inferred from homology"/>
<dbReference type="OrthoDB" id="9768878at2"/>
<protein>
    <submittedName>
        <fullName evidence="4">3-carboxy-cis,cis-muconate cycloisomerase</fullName>
    </submittedName>
</protein>
<dbReference type="GO" id="GO:0016829">
    <property type="term" value="F:lyase activity"/>
    <property type="evidence" value="ECO:0007669"/>
    <property type="project" value="UniProtKB-KW"/>
</dbReference>
<name>A0A1H1NW39_9ACTN</name>
<gene>
    <name evidence="4" type="ORF">SAMN04488570_0982</name>
</gene>
<dbReference type="AlphaFoldDB" id="A0A1H1NW39"/>
<sequence length="404" mass="41418">MTDLFWPGDDRAEEHLSGASFLASMVTVEQAWLDALVAAGAAPADAALPGGLAALVGADDLAAVAGAAEASGNPVVPLLRLLRQRLETSSPAAARWLHRGLTSQDVVDTALVLGARAATARLLEHLDAAVAATAGLAERHRDAVVAGRTLTQHAVPITFGLKAAHWLAGLLDARDDLRALRFPVQVGGAAGTLAAVGLLGDAEALVAATAGSLGLEVARPWHTVRTPLTRCADALVRTTDALGHVADDVLVLARPEVGELAEPAAAGRGGSSTMPHKANPVLSVLVRRAALTTPGLAAQLHLAAAGTVDERPDGAWHTEWATLATLGRRTLAAASQSAELLAGLHVDTARMAARASAVAPDLLAEQRGLAELVGAAPLDDPTRYLGATGRIIDEVLTRAREETP</sequence>
<feature type="domain" description="Fumarate lyase N-terminal" evidence="3">
    <location>
        <begin position="89"/>
        <end position="290"/>
    </location>
</feature>
<organism evidence="4 5">
    <name type="scientific">Nocardioides scoriae</name>
    <dbReference type="NCBI Taxonomy" id="642780"/>
    <lineage>
        <taxon>Bacteria</taxon>
        <taxon>Bacillati</taxon>
        <taxon>Actinomycetota</taxon>
        <taxon>Actinomycetes</taxon>
        <taxon>Propionibacteriales</taxon>
        <taxon>Nocardioidaceae</taxon>
        <taxon>Nocardioides</taxon>
    </lineage>
</organism>
<dbReference type="PRINTS" id="PR00149">
    <property type="entry name" value="FUMRATELYASE"/>
</dbReference>
<dbReference type="GO" id="GO:0016853">
    <property type="term" value="F:isomerase activity"/>
    <property type="evidence" value="ECO:0007669"/>
    <property type="project" value="UniProtKB-KW"/>
</dbReference>
<evidence type="ECO:0000313" key="5">
    <source>
        <dbReference type="Proteomes" id="UP000198859"/>
    </source>
</evidence>
<dbReference type="Gene3D" id="1.20.200.10">
    <property type="entry name" value="Fumarase/aspartase (Central domain)"/>
    <property type="match status" value="1"/>
</dbReference>